<keyword evidence="2" id="KW-1133">Transmembrane helix</keyword>
<dbReference type="InterPro" id="IPR009003">
    <property type="entry name" value="Peptidase_S1_PA"/>
</dbReference>
<feature type="transmembrane region" description="Helical" evidence="2">
    <location>
        <begin position="48"/>
        <end position="73"/>
    </location>
</feature>
<reference evidence="4" key="2">
    <citation type="submission" date="2022-10" db="EMBL/GenBank/DDBJ databases">
        <authorList>
            <consortium name="ENA_rothamsted_submissions"/>
            <consortium name="culmorum"/>
            <person name="King R."/>
        </authorList>
    </citation>
    <scope>NUCLEOTIDE SEQUENCE</scope>
</reference>
<dbReference type="SUPFAM" id="SSF50494">
    <property type="entry name" value="Trypsin-like serine proteases"/>
    <property type="match status" value="1"/>
</dbReference>
<name>A0A9N9RPF4_9DIPT</name>
<evidence type="ECO:0000313" key="5">
    <source>
        <dbReference type="Proteomes" id="UP001153620"/>
    </source>
</evidence>
<evidence type="ECO:0000256" key="1">
    <source>
        <dbReference type="ARBA" id="ARBA00024195"/>
    </source>
</evidence>
<evidence type="ECO:0000313" key="4">
    <source>
        <dbReference type="EMBL" id="CAG9800880.1"/>
    </source>
</evidence>
<dbReference type="InterPro" id="IPR001254">
    <property type="entry name" value="Trypsin_dom"/>
</dbReference>
<accession>A0A9N9RPF4</accession>
<evidence type="ECO:0000259" key="3">
    <source>
        <dbReference type="Pfam" id="PF00089"/>
    </source>
</evidence>
<dbReference type="InterPro" id="IPR043504">
    <property type="entry name" value="Peptidase_S1_PA_chymotrypsin"/>
</dbReference>
<proteinExistence type="inferred from homology"/>
<comment type="similarity">
    <text evidence="1">Belongs to the peptidase S1 family. CLIP subfamily.</text>
</comment>
<protein>
    <recommendedName>
        <fullName evidence="3">Peptidase S1 domain-containing protein</fullName>
    </recommendedName>
</protein>
<dbReference type="AlphaFoldDB" id="A0A9N9RPF4"/>
<dbReference type="Proteomes" id="UP001153620">
    <property type="component" value="Chromosome 1"/>
</dbReference>
<dbReference type="GO" id="GO:0004252">
    <property type="term" value="F:serine-type endopeptidase activity"/>
    <property type="evidence" value="ECO:0007669"/>
    <property type="project" value="InterPro"/>
</dbReference>
<keyword evidence="2" id="KW-0812">Transmembrane</keyword>
<reference evidence="4" key="1">
    <citation type="submission" date="2022-01" db="EMBL/GenBank/DDBJ databases">
        <authorList>
            <person name="King R."/>
        </authorList>
    </citation>
    <scope>NUCLEOTIDE SEQUENCE</scope>
</reference>
<dbReference type="Pfam" id="PF00089">
    <property type="entry name" value="Trypsin"/>
    <property type="match status" value="1"/>
</dbReference>
<sequence>MNPQISEENKPKNTSKDVILELNNINDANNNDRKDSQKTFLTGNWLNIGFAMLKVFCGVLFGAAICTCAYIIYGPSLLHPSIISADNLNSNEIHNTPDFLVKFSFSDGKNVGYGLTGVVLNGSMITTNQHGFDQEPGVYLHEGRLGGTFENNFEDAVKIDASHLNYTFDPNFNTTGDIMFIDLKIPMNGTQSFVLPSRNAELSKEMIMTIWKELDSHNMETDEVIVKTISNAKCKDIYEPLNITIDFEKCFCADTGVIEKGNSGMPLFTIDDKGNKILWGLLSRGSVGRNDLPSIIVDIRVYSDVIRILQEQHKQLRASVE</sequence>
<dbReference type="EMBL" id="OU895877">
    <property type="protein sequence ID" value="CAG9800880.1"/>
    <property type="molecule type" value="Genomic_DNA"/>
</dbReference>
<keyword evidence="5" id="KW-1185">Reference proteome</keyword>
<organism evidence="4 5">
    <name type="scientific">Chironomus riparius</name>
    <dbReference type="NCBI Taxonomy" id="315576"/>
    <lineage>
        <taxon>Eukaryota</taxon>
        <taxon>Metazoa</taxon>
        <taxon>Ecdysozoa</taxon>
        <taxon>Arthropoda</taxon>
        <taxon>Hexapoda</taxon>
        <taxon>Insecta</taxon>
        <taxon>Pterygota</taxon>
        <taxon>Neoptera</taxon>
        <taxon>Endopterygota</taxon>
        <taxon>Diptera</taxon>
        <taxon>Nematocera</taxon>
        <taxon>Chironomoidea</taxon>
        <taxon>Chironomidae</taxon>
        <taxon>Chironominae</taxon>
        <taxon>Chironomus</taxon>
    </lineage>
</organism>
<gene>
    <name evidence="4" type="ORF">CHIRRI_LOCUS3818</name>
</gene>
<evidence type="ECO:0000256" key="2">
    <source>
        <dbReference type="SAM" id="Phobius"/>
    </source>
</evidence>
<dbReference type="Gene3D" id="2.40.10.10">
    <property type="entry name" value="Trypsin-like serine proteases"/>
    <property type="match status" value="1"/>
</dbReference>
<dbReference type="GO" id="GO:0006508">
    <property type="term" value="P:proteolysis"/>
    <property type="evidence" value="ECO:0007669"/>
    <property type="project" value="InterPro"/>
</dbReference>
<feature type="domain" description="Peptidase S1" evidence="3">
    <location>
        <begin position="98"/>
        <end position="306"/>
    </location>
</feature>
<keyword evidence="2" id="KW-0472">Membrane</keyword>